<evidence type="ECO:0000313" key="2">
    <source>
        <dbReference type="Proteomes" id="UP000805193"/>
    </source>
</evidence>
<comment type="caution">
    <text evidence="1">The sequence shown here is derived from an EMBL/GenBank/DDBJ whole genome shotgun (WGS) entry which is preliminary data.</text>
</comment>
<gene>
    <name evidence="1" type="ORF">HPB47_002784</name>
</gene>
<dbReference type="Proteomes" id="UP000805193">
    <property type="component" value="Unassembled WGS sequence"/>
</dbReference>
<evidence type="ECO:0000313" key="1">
    <source>
        <dbReference type="EMBL" id="KAG0421313.1"/>
    </source>
</evidence>
<protein>
    <submittedName>
        <fullName evidence="1">Uncharacterized protein</fullName>
    </submittedName>
</protein>
<organism evidence="1 2">
    <name type="scientific">Ixodes persulcatus</name>
    <name type="common">Taiga tick</name>
    <dbReference type="NCBI Taxonomy" id="34615"/>
    <lineage>
        <taxon>Eukaryota</taxon>
        <taxon>Metazoa</taxon>
        <taxon>Ecdysozoa</taxon>
        <taxon>Arthropoda</taxon>
        <taxon>Chelicerata</taxon>
        <taxon>Arachnida</taxon>
        <taxon>Acari</taxon>
        <taxon>Parasitiformes</taxon>
        <taxon>Ixodida</taxon>
        <taxon>Ixodoidea</taxon>
        <taxon>Ixodidae</taxon>
        <taxon>Ixodinae</taxon>
        <taxon>Ixodes</taxon>
    </lineage>
</organism>
<dbReference type="EMBL" id="JABSTQ010010385">
    <property type="protein sequence ID" value="KAG0421313.1"/>
    <property type="molecule type" value="Genomic_DNA"/>
</dbReference>
<accession>A0AC60PK69</accession>
<keyword evidence="2" id="KW-1185">Reference proteome</keyword>
<proteinExistence type="predicted"/>
<name>A0AC60PK69_IXOPE</name>
<reference evidence="1 2" key="1">
    <citation type="journal article" date="2020" name="Cell">
        <title>Large-Scale Comparative Analyses of Tick Genomes Elucidate Their Genetic Diversity and Vector Capacities.</title>
        <authorList>
            <consortium name="Tick Genome and Microbiome Consortium (TIGMIC)"/>
            <person name="Jia N."/>
            <person name="Wang J."/>
            <person name="Shi W."/>
            <person name="Du L."/>
            <person name="Sun Y."/>
            <person name="Zhan W."/>
            <person name="Jiang J.F."/>
            <person name="Wang Q."/>
            <person name="Zhang B."/>
            <person name="Ji P."/>
            <person name="Bell-Sakyi L."/>
            <person name="Cui X.M."/>
            <person name="Yuan T.T."/>
            <person name="Jiang B.G."/>
            <person name="Yang W.F."/>
            <person name="Lam T.T."/>
            <person name="Chang Q.C."/>
            <person name="Ding S.J."/>
            <person name="Wang X.J."/>
            <person name="Zhu J.G."/>
            <person name="Ruan X.D."/>
            <person name="Zhao L."/>
            <person name="Wei J.T."/>
            <person name="Ye R.Z."/>
            <person name="Que T.C."/>
            <person name="Du C.H."/>
            <person name="Zhou Y.H."/>
            <person name="Cheng J.X."/>
            <person name="Dai P.F."/>
            <person name="Guo W.B."/>
            <person name="Han X.H."/>
            <person name="Huang E.J."/>
            <person name="Li L.F."/>
            <person name="Wei W."/>
            <person name="Gao Y.C."/>
            <person name="Liu J.Z."/>
            <person name="Shao H.Z."/>
            <person name="Wang X."/>
            <person name="Wang C.C."/>
            <person name="Yang T.C."/>
            <person name="Huo Q.B."/>
            <person name="Li W."/>
            <person name="Chen H.Y."/>
            <person name="Chen S.E."/>
            <person name="Zhou L.G."/>
            <person name="Ni X.B."/>
            <person name="Tian J.H."/>
            <person name="Sheng Y."/>
            <person name="Liu T."/>
            <person name="Pan Y.S."/>
            <person name="Xia L.Y."/>
            <person name="Li J."/>
            <person name="Zhao F."/>
            <person name="Cao W.C."/>
        </authorList>
    </citation>
    <scope>NUCLEOTIDE SEQUENCE [LARGE SCALE GENOMIC DNA]</scope>
    <source>
        <strain evidence="1">Iper-2018</strain>
    </source>
</reference>
<sequence length="200" mass="22689">MPGSRPAYACEKASRETRRTLTLLEHASKDIQEAECNPSERRLEQRSTPALLNMPADPRLGEVFPSMVPRVLTRPHIISTAKTPGAKGQMAYAIVEFLHLEQVDVVPALWIQDEHCAWPDQAKRDKIIVMVKKAVPPDASWKGFAVAVKGLFATYEQARKKLERSHYTSELSSDSERPQGKRMRRPPPQWSQSDEEPVRH</sequence>